<dbReference type="Proteomes" id="UP001333110">
    <property type="component" value="Unassembled WGS sequence"/>
</dbReference>
<dbReference type="AlphaFoldDB" id="A0AAN7NIX5"/>
<organism evidence="2 3">
    <name type="scientific">Mycteria americana</name>
    <name type="common">Wood stork</name>
    <dbReference type="NCBI Taxonomy" id="33587"/>
    <lineage>
        <taxon>Eukaryota</taxon>
        <taxon>Metazoa</taxon>
        <taxon>Chordata</taxon>
        <taxon>Craniata</taxon>
        <taxon>Vertebrata</taxon>
        <taxon>Euteleostomi</taxon>
        <taxon>Archelosauria</taxon>
        <taxon>Archosauria</taxon>
        <taxon>Dinosauria</taxon>
        <taxon>Saurischia</taxon>
        <taxon>Theropoda</taxon>
        <taxon>Coelurosauria</taxon>
        <taxon>Aves</taxon>
        <taxon>Neognathae</taxon>
        <taxon>Neoaves</taxon>
        <taxon>Aequornithes</taxon>
        <taxon>Ciconiiformes</taxon>
        <taxon>Ciconiidae</taxon>
        <taxon>Mycteria</taxon>
    </lineage>
</organism>
<name>A0AAN7NIX5_MYCAM</name>
<dbReference type="EMBL" id="JAUNZN010000002">
    <property type="protein sequence ID" value="KAK4826197.1"/>
    <property type="molecule type" value="Genomic_DNA"/>
</dbReference>
<protein>
    <submittedName>
        <fullName evidence="2">Uncharacterized protein</fullName>
    </submittedName>
</protein>
<feature type="region of interest" description="Disordered" evidence="1">
    <location>
        <begin position="34"/>
        <end position="65"/>
    </location>
</feature>
<gene>
    <name evidence="2" type="ORF">QYF61_006141</name>
</gene>
<accession>A0AAN7NIX5</accession>
<proteinExistence type="predicted"/>
<sequence>MLEQFVKNCSPLEGLTLEKFAKDYLLWEGPHAGAGEEHEEEGAAETPCDELTTAPIPHPPATLRGKRNPYAIIERRKSLNQITTLIANCNKTADVKLHSSQMRGNLVGKTLSSVSKQAFMMNVPEKDGEKPVGKAVILTGKGSNSGIYFKIKNPVLVSTQVYTRYNIVSQDRELLFVDLEKQSNKTINNKEGQWHPGLHSVEHCQQVDRGDPSSLLSTVETHQVSNAGLPSTSETWIYWSKSNPGS</sequence>
<evidence type="ECO:0000313" key="2">
    <source>
        <dbReference type="EMBL" id="KAK4826197.1"/>
    </source>
</evidence>
<evidence type="ECO:0000313" key="3">
    <source>
        <dbReference type="Proteomes" id="UP001333110"/>
    </source>
</evidence>
<reference evidence="2 3" key="1">
    <citation type="journal article" date="2023" name="J. Hered.">
        <title>Chromosome-level genome of the wood stork (Mycteria americana) provides insight into avian chromosome evolution.</title>
        <authorList>
            <person name="Flamio R. Jr."/>
            <person name="Ramstad K.M."/>
        </authorList>
    </citation>
    <scope>NUCLEOTIDE SEQUENCE [LARGE SCALE GENOMIC DNA]</scope>
    <source>
        <strain evidence="2">JAX WOST 10</strain>
    </source>
</reference>
<comment type="caution">
    <text evidence="2">The sequence shown here is derived from an EMBL/GenBank/DDBJ whole genome shotgun (WGS) entry which is preliminary data.</text>
</comment>
<keyword evidence="3" id="KW-1185">Reference proteome</keyword>
<evidence type="ECO:0000256" key="1">
    <source>
        <dbReference type="SAM" id="MobiDB-lite"/>
    </source>
</evidence>